<keyword evidence="7 12" id="KW-1133">Transmembrane helix</keyword>
<evidence type="ECO:0000256" key="8">
    <source>
        <dbReference type="ARBA" id="ARBA00023002"/>
    </source>
</evidence>
<evidence type="ECO:0000313" key="14">
    <source>
        <dbReference type="EMBL" id="TQV67526.1"/>
    </source>
</evidence>
<evidence type="ECO:0000256" key="2">
    <source>
        <dbReference type="ARBA" id="ARBA00010823"/>
    </source>
</evidence>
<evidence type="ECO:0000256" key="5">
    <source>
        <dbReference type="ARBA" id="ARBA00022692"/>
    </source>
</evidence>
<dbReference type="InterPro" id="IPR005804">
    <property type="entry name" value="FA_desaturase_dom"/>
</dbReference>
<dbReference type="AlphaFoldDB" id="A0A545SRK0"/>
<comment type="subcellular location">
    <subcellularLocation>
        <location evidence="1">Cell inner membrane</location>
        <topology evidence="1">Multi-pass membrane protein</topology>
    </subcellularLocation>
</comment>
<reference evidence="14 15" key="1">
    <citation type="submission" date="2019-06" db="EMBL/GenBank/DDBJ databases">
        <title>A novel species of marine bacteria.</title>
        <authorList>
            <person name="Wang Y."/>
        </authorList>
    </citation>
    <scope>NUCLEOTIDE SEQUENCE [LARGE SCALE GENOMIC DNA]</scope>
    <source>
        <strain evidence="14 15">MA1-10</strain>
    </source>
</reference>
<dbReference type="Pfam" id="PF00487">
    <property type="entry name" value="FA_desaturase"/>
    <property type="match status" value="1"/>
</dbReference>
<evidence type="ECO:0000256" key="1">
    <source>
        <dbReference type="ARBA" id="ARBA00004429"/>
    </source>
</evidence>
<dbReference type="RefSeq" id="WP_142853687.1">
    <property type="nucleotide sequence ID" value="NZ_FXWW01000002.1"/>
</dbReference>
<keyword evidence="15" id="KW-1185">Reference proteome</keyword>
<feature type="transmembrane region" description="Helical" evidence="12">
    <location>
        <begin position="31"/>
        <end position="50"/>
    </location>
</feature>
<comment type="similarity">
    <text evidence="2">Belongs to the fatty acid desaturase type 1 family. AlkB subfamily.</text>
</comment>
<organism evidence="14 15">
    <name type="scientific">Aliiroseovarius halocynthiae</name>
    <dbReference type="NCBI Taxonomy" id="985055"/>
    <lineage>
        <taxon>Bacteria</taxon>
        <taxon>Pseudomonadati</taxon>
        <taxon>Pseudomonadota</taxon>
        <taxon>Alphaproteobacteria</taxon>
        <taxon>Rhodobacterales</taxon>
        <taxon>Paracoccaceae</taxon>
        <taxon>Aliiroseovarius</taxon>
    </lineage>
</organism>
<keyword evidence="11 12" id="KW-0472">Membrane</keyword>
<sequence>MTVIAAVADLALRRTAPALTESSVAKDADRLSLIIAASHTITLVLVIVAFSGVTGLSGWERLGLFLGAGMYFGKVSNANAHLLIHHTDRRMRWLGIGIFTSFLAGHLNSSHLKVHHHFVATKDDPNTGQIDENFYHFLQRAWVGAFIAGYEVETHELERAGRSTLRNPYIVYAAGGLTMVILSMILGGFFGFVGYLFLCAYVQFQQLQIDFVQHYGLQRAELADGTLEPVSQQHSWNSCHWFTSHMMLNAPRASAHYAQPTLRHPALQPPEASSVPMLPYSLPFMTFLALFPPTWDRIMDRALLKWIEMKPQTPSPETTNNLVTPAPVRDAATPEIEMSDIDKTISDMMMRQ</sequence>
<accession>A0A545SRK0</accession>
<feature type="transmembrane region" description="Helical" evidence="12">
    <location>
        <begin position="169"/>
        <end position="198"/>
    </location>
</feature>
<dbReference type="GO" id="GO:0046872">
    <property type="term" value="F:metal ion binding"/>
    <property type="evidence" value="ECO:0007669"/>
    <property type="project" value="UniProtKB-KW"/>
</dbReference>
<dbReference type="GO" id="GO:0004497">
    <property type="term" value="F:monooxygenase activity"/>
    <property type="evidence" value="ECO:0007669"/>
    <property type="project" value="UniProtKB-KW"/>
</dbReference>
<name>A0A545SRK0_9RHOB</name>
<keyword evidence="9" id="KW-0408">Iron</keyword>
<feature type="domain" description="Fatty acid desaturase" evidence="13">
    <location>
        <begin position="62"/>
        <end position="269"/>
    </location>
</feature>
<keyword evidence="5 12" id="KW-0812">Transmembrane</keyword>
<comment type="caution">
    <text evidence="14">The sequence shown here is derived from an EMBL/GenBank/DDBJ whole genome shotgun (WGS) entry which is preliminary data.</text>
</comment>
<evidence type="ECO:0000256" key="4">
    <source>
        <dbReference type="ARBA" id="ARBA00022519"/>
    </source>
</evidence>
<dbReference type="GO" id="GO:0005886">
    <property type="term" value="C:plasma membrane"/>
    <property type="evidence" value="ECO:0007669"/>
    <property type="project" value="UniProtKB-SubCell"/>
</dbReference>
<keyword evidence="10 14" id="KW-0503">Monooxygenase</keyword>
<dbReference type="PANTHER" id="PTHR38674:SF1">
    <property type="entry name" value="ALKANE 1-MONOOXYGENASE 1"/>
    <property type="match status" value="1"/>
</dbReference>
<evidence type="ECO:0000256" key="9">
    <source>
        <dbReference type="ARBA" id="ARBA00023004"/>
    </source>
</evidence>
<dbReference type="GO" id="GO:0006629">
    <property type="term" value="P:lipid metabolic process"/>
    <property type="evidence" value="ECO:0007669"/>
    <property type="project" value="InterPro"/>
</dbReference>
<dbReference type="OrthoDB" id="4759734at2"/>
<gene>
    <name evidence="14" type="ORF">FIL88_09905</name>
</gene>
<evidence type="ECO:0000256" key="3">
    <source>
        <dbReference type="ARBA" id="ARBA00022475"/>
    </source>
</evidence>
<feature type="transmembrane region" description="Helical" evidence="12">
    <location>
        <begin position="62"/>
        <end position="84"/>
    </location>
</feature>
<keyword evidence="3" id="KW-1003">Cell membrane</keyword>
<evidence type="ECO:0000256" key="6">
    <source>
        <dbReference type="ARBA" id="ARBA00022723"/>
    </source>
</evidence>
<keyword evidence="6" id="KW-0479">Metal-binding</keyword>
<dbReference type="CDD" id="cd03512">
    <property type="entry name" value="Alkane-hydroxylase"/>
    <property type="match status" value="1"/>
</dbReference>
<dbReference type="Proteomes" id="UP000315816">
    <property type="component" value="Unassembled WGS sequence"/>
</dbReference>
<proteinExistence type="inferred from homology"/>
<evidence type="ECO:0000256" key="7">
    <source>
        <dbReference type="ARBA" id="ARBA00022989"/>
    </source>
</evidence>
<evidence type="ECO:0000259" key="13">
    <source>
        <dbReference type="Pfam" id="PF00487"/>
    </source>
</evidence>
<dbReference type="EMBL" id="VICH01000006">
    <property type="protein sequence ID" value="TQV67526.1"/>
    <property type="molecule type" value="Genomic_DNA"/>
</dbReference>
<keyword evidence="4" id="KW-0997">Cell inner membrane</keyword>
<protein>
    <submittedName>
        <fullName evidence="14">Alkane 1-monooxygenase</fullName>
    </submittedName>
</protein>
<evidence type="ECO:0000256" key="10">
    <source>
        <dbReference type="ARBA" id="ARBA00023033"/>
    </source>
</evidence>
<evidence type="ECO:0000256" key="12">
    <source>
        <dbReference type="SAM" id="Phobius"/>
    </source>
</evidence>
<evidence type="ECO:0000256" key="11">
    <source>
        <dbReference type="ARBA" id="ARBA00023136"/>
    </source>
</evidence>
<keyword evidence="8" id="KW-0560">Oxidoreductase</keyword>
<evidence type="ECO:0000313" key="15">
    <source>
        <dbReference type="Proteomes" id="UP000315816"/>
    </source>
</evidence>
<dbReference type="PANTHER" id="PTHR38674">
    <property type="entry name" value="ALKANE 1-MONOOXYGENASE 1"/>
    <property type="match status" value="1"/>
</dbReference>
<dbReference type="InterPro" id="IPR033885">
    <property type="entry name" value="AlkB/XylM"/>
</dbReference>